<feature type="domain" description="Tyr recombinase" evidence="7">
    <location>
        <begin position="171"/>
        <end position="416"/>
    </location>
</feature>
<evidence type="ECO:0000259" key="8">
    <source>
        <dbReference type="PROSITE" id="PS51900"/>
    </source>
</evidence>
<comment type="similarity">
    <text evidence="2">Belongs to the 'phage' integrase family.</text>
</comment>
<evidence type="ECO:0000256" key="5">
    <source>
        <dbReference type="ARBA" id="ARBA00023172"/>
    </source>
</evidence>
<dbReference type="Gene3D" id="1.10.150.130">
    <property type="match status" value="1"/>
</dbReference>
<dbReference type="InterPro" id="IPR011010">
    <property type="entry name" value="DNA_brk_join_enz"/>
</dbReference>
<dbReference type="EMBL" id="CP087994">
    <property type="protein sequence ID" value="UYO62833.1"/>
    <property type="molecule type" value="Genomic_DNA"/>
</dbReference>
<protein>
    <submittedName>
        <fullName evidence="9">Site-specific integrase</fullName>
    </submittedName>
</protein>
<evidence type="ECO:0000259" key="7">
    <source>
        <dbReference type="PROSITE" id="PS51898"/>
    </source>
</evidence>
<dbReference type="InterPro" id="IPR050090">
    <property type="entry name" value="Tyrosine_recombinase_XerCD"/>
</dbReference>
<sequence length="436" mass="50363">MADLNARKRGKKWEYRFEAAKIDGKRNQITKGGFSTKKECLEAGAKALAEYNRSGLKFSPTEISISDYLDLWFDTYCKMSLKYRTQELYLGIITNHLKPTFGHYRLASLNTTVIQEYANKLKLDGLAKNTVVGIISTFSGALNYAVEPLKYIQFNPCDRVKYPKYEKKEDEVRHIISSNDFNRILKRFEKHSHFYIPLLIGYHTGLRISEVFALTWDDINLKERTLTVDKITVKRNYGVDVRQALKKKGKKEEKSAWYFGSPKTASSIRTVKFGDTLHHALKQLKATQLKNRLEYGEYYTDIYKKPELDEKGNTIYRLIEIEHGIPCDLPMVNLISVRENGQFISTDSFKYCSRVIHNELNIDFNFHSLRHTHATVLVENGADAKSIQDRLGHCDIRTTLQTYTHNTEFMESKAVEIFEKALLSTRENCGGQTVDK</sequence>
<dbReference type="PROSITE" id="PS51898">
    <property type="entry name" value="TYR_RECOMBINASE"/>
    <property type="match status" value="1"/>
</dbReference>
<dbReference type="PANTHER" id="PTHR30349:SF64">
    <property type="entry name" value="PROPHAGE INTEGRASE INTD-RELATED"/>
    <property type="match status" value="1"/>
</dbReference>
<accession>A0ABY6HGY7</accession>
<keyword evidence="10" id="KW-1185">Reference proteome</keyword>
<dbReference type="SUPFAM" id="SSF56349">
    <property type="entry name" value="DNA breaking-rejoining enzymes"/>
    <property type="match status" value="1"/>
</dbReference>
<evidence type="ECO:0000256" key="1">
    <source>
        <dbReference type="ARBA" id="ARBA00003283"/>
    </source>
</evidence>
<organism evidence="9 10">
    <name type="scientific">Acetobacterium wieringae</name>
    <dbReference type="NCBI Taxonomy" id="52694"/>
    <lineage>
        <taxon>Bacteria</taxon>
        <taxon>Bacillati</taxon>
        <taxon>Bacillota</taxon>
        <taxon>Clostridia</taxon>
        <taxon>Eubacteriales</taxon>
        <taxon>Eubacteriaceae</taxon>
        <taxon>Acetobacterium</taxon>
    </lineage>
</organism>
<dbReference type="PROSITE" id="PS51900">
    <property type="entry name" value="CB"/>
    <property type="match status" value="1"/>
</dbReference>
<evidence type="ECO:0000313" key="9">
    <source>
        <dbReference type="EMBL" id="UYO62833.1"/>
    </source>
</evidence>
<dbReference type="Proteomes" id="UP001163550">
    <property type="component" value="Chromosome"/>
</dbReference>
<proteinExistence type="inferred from homology"/>
<dbReference type="PANTHER" id="PTHR30349">
    <property type="entry name" value="PHAGE INTEGRASE-RELATED"/>
    <property type="match status" value="1"/>
</dbReference>
<evidence type="ECO:0000256" key="3">
    <source>
        <dbReference type="ARBA" id="ARBA00022908"/>
    </source>
</evidence>
<comment type="function">
    <text evidence="1">Site-specific tyrosine recombinase, which acts by catalyzing the cutting and rejoining of the recombining DNA molecules.</text>
</comment>
<dbReference type="Pfam" id="PF14659">
    <property type="entry name" value="Phage_int_SAM_3"/>
    <property type="match status" value="1"/>
</dbReference>
<dbReference type="InterPro" id="IPR004107">
    <property type="entry name" value="Integrase_SAM-like_N"/>
</dbReference>
<dbReference type="InterPro" id="IPR010998">
    <property type="entry name" value="Integrase_recombinase_N"/>
</dbReference>
<feature type="domain" description="Core-binding (CB)" evidence="8">
    <location>
        <begin position="63"/>
        <end position="146"/>
    </location>
</feature>
<gene>
    <name evidence="9" type="ORF">LNN31_19030</name>
</gene>
<dbReference type="InterPro" id="IPR044068">
    <property type="entry name" value="CB"/>
</dbReference>
<dbReference type="RefSeq" id="WP_263992862.1">
    <property type="nucleotide sequence ID" value="NZ_CP087994.1"/>
</dbReference>
<keyword evidence="3" id="KW-0229">DNA integration</keyword>
<dbReference type="InterPro" id="IPR028259">
    <property type="entry name" value="AP2-like_int_N"/>
</dbReference>
<dbReference type="Pfam" id="PF14657">
    <property type="entry name" value="Arm-DNA-bind_4"/>
    <property type="match status" value="1"/>
</dbReference>
<dbReference type="Pfam" id="PF00589">
    <property type="entry name" value="Phage_integrase"/>
    <property type="match status" value="1"/>
</dbReference>
<evidence type="ECO:0000313" key="10">
    <source>
        <dbReference type="Proteomes" id="UP001163550"/>
    </source>
</evidence>
<evidence type="ECO:0000256" key="2">
    <source>
        <dbReference type="ARBA" id="ARBA00008857"/>
    </source>
</evidence>
<keyword evidence="4 6" id="KW-0238">DNA-binding</keyword>
<name>A0ABY6HGY7_9FIRM</name>
<evidence type="ECO:0000256" key="6">
    <source>
        <dbReference type="PROSITE-ProRule" id="PRU01248"/>
    </source>
</evidence>
<evidence type="ECO:0000256" key="4">
    <source>
        <dbReference type="ARBA" id="ARBA00023125"/>
    </source>
</evidence>
<dbReference type="Gene3D" id="1.10.443.10">
    <property type="entry name" value="Intergrase catalytic core"/>
    <property type="match status" value="1"/>
</dbReference>
<keyword evidence="5" id="KW-0233">DNA recombination</keyword>
<dbReference type="InterPro" id="IPR013762">
    <property type="entry name" value="Integrase-like_cat_sf"/>
</dbReference>
<reference evidence="9" key="1">
    <citation type="submission" date="2021-11" db="EMBL/GenBank/DDBJ databases">
        <title>Isoprene-degrading acetogen.</title>
        <authorList>
            <person name="Yang Y."/>
            <person name="Jin H."/>
            <person name="Yan J."/>
        </authorList>
    </citation>
    <scope>NUCLEOTIDE SEQUENCE</scope>
    <source>
        <strain evidence="9">Berkeley</strain>
    </source>
</reference>
<dbReference type="InterPro" id="IPR002104">
    <property type="entry name" value="Integrase_catalytic"/>
</dbReference>
<dbReference type="CDD" id="cd01189">
    <property type="entry name" value="INT_ICEBs1_C_like"/>
    <property type="match status" value="1"/>
</dbReference>